<dbReference type="PANTHER" id="PTHR13780">
    <property type="entry name" value="AMP-ACTIVATED PROTEIN KINASE, GAMMA REGULATORY SUBUNIT"/>
    <property type="match status" value="1"/>
</dbReference>
<evidence type="ECO:0000256" key="2">
    <source>
        <dbReference type="ARBA" id="ARBA00023122"/>
    </source>
</evidence>
<proteinExistence type="predicted"/>
<feature type="region of interest" description="Disordered" evidence="4">
    <location>
        <begin position="268"/>
        <end position="294"/>
    </location>
</feature>
<accession>A0A9R1RF49</accession>
<name>A0A9R1RF49_TRITD</name>
<dbReference type="PANTHER" id="PTHR13780:SF146">
    <property type="entry name" value="CBS DOMAIN-CONTAINING PROTEIN"/>
    <property type="match status" value="1"/>
</dbReference>
<dbReference type="Proteomes" id="UP000324705">
    <property type="component" value="Chromosome 2A"/>
</dbReference>
<organism evidence="6 7">
    <name type="scientific">Triticum turgidum subsp. durum</name>
    <name type="common">Durum wheat</name>
    <name type="synonym">Triticum durum</name>
    <dbReference type="NCBI Taxonomy" id="4567"/>
    <lineage>
        <taxon>Eukaryota</taxon>
        <taxon>Viridiplantae</taxon>
        <taxon>Streptophyta</taxon>
        <taxon>Embryophyta</taxon>
        <taxon>Tracheophyta</taxon>
        <taxon>Spermatophyta</taxon>
        <taxon>Magnoliopsida</taxon>
        <taxon>Liliopsida</taxon>
        <taxon>Poales</taxon>
        <taxon>Poaceae</taxon>
        <taxon>BOP clade</taxon>
        <taxon>Pooideae</taxon>
        <taxon>Triticodae</taxon>
        <taxon>Triticeae</taxon>
        <taxon>Triticinae</taxon>
        <taxon>Triticum</taxon>
    </lineage>
</organism>
<dbReference type="OMA" id="MCWLTVE"/>
<evidence type="ECO:0000313" key="7">
    <source>
        <dbReference type="Proteomes" id="UP000324705"/>
    </source>
</evidence>
<evidence type="ECO:0000259" key="5">
    <source>
        <dbReference type="PROSITE" id="PS51371"/>
    </source>
</evidence>
<evidence type="ECO:0000256" key="4">
    <source>
        <dbReference type="SAM" id="MobiDB-lite"/>
    </source>
</evidence>
<protein>
    <recommendedName>
        <fullName evidence="5">CBS domain-containing protein</fullName>
    </recommendedName>
</protein>
<reference evidence="6 7" key="1">
    <citation type="submission" date="2017-09" db="EMBL/GenBank/DDBJ databases">
        <authorList>
            <consortium name="International Durum Wheat Genome Sequencing Consortium (IDWGSC)"/>
            <person name="Milanesi L."/>
        </authorList>
    </citation>
    <scope>NUCLEOTIDE SEQUENCE [LARGE SCALE GENOMIC DNA]</scope>
    <source>
        <strain evidence="7">cv. Svevo</strain>
    </source>
</reference>
<sequence>MVAGFLLESEVSDLCIGKPPIRWLPPSSTVARAVAELEADGAPGAAVAVWDGQAGAAVAGRLRMADVLLFLCADDGSGQATLADLLAAAGAPPVRRVEPDASVLEAVDALLGGAQSLVVPIRDNRHRPAQLEAESMCWLTVEDVVRFFLGSVALFSHIALRSVSDLGAVRPALAVAPGHDALFAVEPLLRAALATHASVAVVSGRCLVGEISPLTICSSLDAPIAALSPMSLVDSARAPREAALGPRLRSRNLHGVLDLLNAGGRHLSCPSSSSSSSSSSASSSSSSDGEDDDEKNVISAFTSTGRQVKFSARWTKGVIACRRGSSLVAVMAQAVAHRVTQVWVLDDEPEGEELVGVVGLVDVLRVLRRHLLRAPPAHTMAE</sequence>
<dbReference type="Pfam" id="PF00571">
    <property type="entry name" value="CBS"/>
    <property type="match status" value="1"/>
</dbReference>
<dbReference type="SUPFAM" id="SSF54631">
    <property type="entry name" value="CBS-domain pair"/>
    <property type="match status" value="1"/>
</dbReference>
<feature type="compositionally biased region" description="Low complexity" evidence="4">
    <location>
        <begin position="271"/>
        <end position="287"/>
    </location>
</feature>
<evidence type="ECO:0000313" key="6">
    <source>
        <dbReference type="EMBL" id="VAH39039.1"/>
    </source>
</evidence>
<evidence type="ECO:0000256" key="1">
    <source>
        <dbReference type="ARBA" id="ARBA00022737"/>
    </source>
</evidence>
<keyword evidence="1" id="KW-0677">Repeat</keyword>
<feature type="domain" description="CBS" evidence="5">
    <location>
        <begin position="314"/>
        <end position="373"/>
    </location>
</feature>
<evidence type="ECO:0000256" key="3">
    <source>
        <dbReference type="PROSITE-ProRule" id="PRU00703"/>
    </source>
</evidence>
<gene>
    <name evidence="6" type="ORF">TRITD_2Av1G288680</name>
</gene>
<dbReference type="Gramene" id="TRITD2Av1G288680.1">
    <property type="protein sequence ID" value="TRITD2Av1G288680.1"/>
    <property type="gene ID" value="TRITD2Av1G288680"/>
</dbReference>
<dbReference type="GO" id="GO:0005634">
    <property type="term" value="C:nucleus"/>
    <property type="evidence" value="ECO:0007669"/>
    <property type="project" value="TreeGrafter"/>
</dbReference>
<dbReference type="InterPro" id="IPR000644">
    <property type="entry name" value="CBS_dom"/>
</dbReference>
<dbReference type="AlphaFoldDB" id="A0A9R1RF49"/>
<dbReference type="InterPro" id="IPR046342">
    <property type="entry name" value="CBS_dom_sf"/>
</dbReference>
<keyword evidence="2 3" id="KW-0129">CBS domain</keyword>
<keyword evidence="7" id="KW-1185">Reference proteome</keyword>
<dbReference type="Gene3D" id="3.10.580.10">
    <property type="entry name" value="CBS-domain"/>
    <property type="match status" value="1"/>
</dbReference>
<dbReference type="EMBL" id="LT934113">
    <property type="protein sequence ID" value="VAH39039.1"/>
    <property type="molecule type" value="Genomic_DNA"/>
</dbReference>
<dbReference type="GO" id="GO:0005737">
    <property type="term" value="C:cytoplasm"/>
    <property type="evidence" value="ECO:0007669"/>
    <property type="project" value="TreeGrafter"/>
</dbReference>
<dbReference type="InterPro" id="IPR050511">
    <property type="entry name" value="AMPK_gamma/SDS23_families"/>
</dbReference>
<dbReference type="PROSITE" id="PS51371">
    <property type="entry name" value="CBS"/>
    <property type="match status" value="1"/>
</dbReference>